<comment type="caution">
    <text evidence="2">The sequence shown here is derived from an EMBL/GenBank/DDBJ whole genome shotgun (WGS) entry which is preliminary data.</text>
</comment>
<sequence>MGAFLRASRARITPERAGLALFGDNRRVQGLRREELAMLAGVSSSYYTRLEQGQANGASAQVLNSLAASLLLNDDERVHLHTLASHRDGTIRARVIRGAEAADPALLELIGSMPETPAMILGRRSEVLAWNPVCHALLAPHIVYDAPQHPTTRPVLAEMVFLDPAVHALYADWGAKSRAVVGDLRLAVGNYLRLTPNSGH</sequence>
<reference evidence="2 3" key="1">
    <citation type="submission" date="2017-04" db="EMBL/GenBank/DDBJ databases">
        <title>Comparative genome analysis of Subtercola boreus.</title>
        <authorList>
            <person name="Cho Y.-J."/>
            <person name="Cho A."/>
            <person name="Kim O.-S."/>
            <person name="Lee J.-I."/>
        </authorList>
    </citation>
    <scope>NUCLEOTIDE SEQUENCE [LARGE SCALE GENOMIC DNA]</scope>
    <source>
        <strain evidence="2 3">P27479</strain>
    </source>
</reference>
<dbReference type="CDD" id="cd00093">
    <property type="entry name" value="HTH_XRE"/>
    <property type="match status" value="1"/>
</dbReference>
<dbReference type="AlphaFoldDB" id="A0A3E0VP59"/>
<dbReference type="OrthoDB" id="3518652at2"/>
<accession>A0A3E0VP59</accession>
<dbReference type="InterPro" id="IPR001387">
    <property type="entry name" value="Cro/C1-type_HTH"/>
</dbReference>
<protein>
    <recommendedName>
        <fullName evidence="1">HTH cro/C1-type domain-containing protein</fullName>
    </recommendedName>
</protein>
<dbReference type="SUPFAM" id="SSF47413">
    <property type="entry name" value="lambda repressor-like DNA-binding domains"/>
    <property type="match status" value="1"/>
</dbReference>
<dbReference type="Gene3D" id="3.30.450.180">
    <property type="match status" value="1"/>
</dbReference>
<dbReference type="Pfam" id="PF13560">
    <property type="entry name" value="HTH_31"/>
    <property type="match status" value="1"/>
</dbReference>
<organism evidence="2 3">
    <name type="scientific">Subtercola boreus</name>
    <dbReference type="NCBI Taxonomy" id="120213"/>
    <lineage>
        <taxon>Bacteria</taxon>
        <taxon>Bacillati</taxon>
        <taxon>Actinomycetota</taxon>
        <taxon>Actinomycetes</taxon>
        <taxon>Micrococcales</taxon>
        <taxon>Microbacteriaceae</taxon>
        <taxon>Subtercola</taxon>
    </lineage>
</organism>
<dbReference type="Proteomes" id="UP000256541">
    <property type="component" value="Unassembled WGS sequence"/>
</dbReference>
<dbReference type="Gene3D" id="1.10.260.40">
    <property type="entry name" value="lambda repressor-like DNA-binding domains"/>
    <property type="match status" value="1"/>
</dbReference>
<dbReference type="InterPro" id="IPR041413">
    <property type="entry name" value="MLTR_LBD"/>
</dbReference>
<dbReference type="PANTHER" id="PTHR35010">
    <property type="entry name" value="BLL4672 PROTEIN-RELATED"/>
    <property type="match status" value="1"/>
</dbReference>
<evidence type="ECO:0000313" key="3">
    <source>
        <dbReference type="Proteomes" id="UP000256541"/>
    </source>
</evidence>
<dbReference type="Pfam" id="PF17765">
    <property type="entry name" value="MLTR_LBD"/>
    <property type="match status" value="1"/>
</dbReference>
<dbReference type="SMART" id="SM00530">
    <property type="entry name" value="HTH_XRE"/>
    <property type="match status" value="1"/>
</dbReference>
<evidence type="ECO:0000313" key="2">
    <source>
        <dbReference type="EMBL" id="RFA11676.1"/>
    </source>
</evidence>
<evidence type="ECO:0000259" key="1">
    <source>
        <dbReference type="SMART" id="SM00530"/>
    </source>
</evidence>
<feature type="domain" description="HTH cro/C1-type" evidence="1">
    <location>
        <begin position="4"/>
        <end position="77"/>
    </location>
</feature>
<dbReference type="GO" id="GO:0003677">
    <property type="term" value="F:DNA binding"/>
    <property type="evidence" value="ECO:0007669"/>
    <property type="project" value="InterPro"/>
</dbReference>
<dbReference type="RefSeq" id="WP_116413146.1">
    <property type="nucleotide sequence ID" value="NZ_NBXB01000084.1"/>
</dbReference>
<dbReference type="EMBL" id="NBXB01000084">
    <property type="protein sequence ID" value="RFA11676.1"/>
    <property type="molecule type" value="Genomic_DNA"/>
</dbReference>
<dbReference type="PANTHER" id="PTHR35010:SF2">
    <property type="entry name" value="BLL4672 PROTEIN"/>
    <property type="match status" value="1"/>
</dbReference>
<proteinExistence type="predicted"/>
<gene>
    <name evidence="2" type="ORF">B7R22_18340</name>
</gene>
<name>A0A3E0VP59_9MICO</name>
<dbReference type="InterPro" id="IPR010982">
    <property type="entry name" value="Lambda_DNA-bd_dom_sf"/>
</dbReference>